<dbReference type="EMBL" id="SSWX01000030">
    <property type="protein sequence ID" value="THJ30953.1"/>
    <property type="molecule type" value="Genomic_DNA"/>
</dbReference>
<organism evidence="1 2">
    <name type="scientific">Lampropedia aestuarii</name>
    <dbReference type="NCBI Taxonomy" id="2562762"/>
    <lineage>
        <taxon>Bacteria</taxon>
        <taxon>Pseudomonadati</taxon>
        <taxon>Pseudomonadota</taxon>
        <taxon>Betaproteobacteria</taxon>
        <taxon>Burkholderiales</taxon>
        <taxon>Comamonadaceae</taxon>
        <taxon>Lampropedia</taxon>
    </lineage>
</organism>
<dbReference type="Proteomes" id="UP000306236">
    <property type="component" value="Unassembled WGS sequence"/>
</dbReference>
<protein>
    <submittedName>
        <fullName evidence="1">Uncharacterized protein</fullName>
    </submittedName>
</protein>
<name>A0A4S5BJ67_9BURK</name>
<gene>
    <name evidence="1" type="ORF">E8K88_16435</name>
</gene>
<sequence>MDTMGVIEKQWRQVRSGAQKVNQIQNSYDELLIGLSKAAQEMESELAVSVSGSRQAAALQSVFGEAEIKLAWAPGDDGIEGVILFLAKSNLNNDKLVIFEARIHPWDGHYFFLGNGVAKHNDWNSLPNYYYTILQNALFKQVEFSAK</sequence>
<dbReference type="RefSeq" id="WP_136407765.1">
    <property type="nucleotide sequence ID" value="NZ_SSWX01000030.1"/>
</dbReference>
<dbReference type="AlphaFoldDB" id="A0A4S5BJ67"/>
<comment type="caution">
    <text evidence="1">The sequence shown here is derived from an EMBL/GenBank/DDBJ whole genome shotgun (WGS) entry which is preliminary data.</text>
</comment>
<reference evidence="1 2" key="1">
    <citation type="submission" date="2019-04" db="EMBL/GenBank/DDBJ databases">
        <title>Lampropedia sp YIM MLB12 draf genome.</title>
        <authorList>
            <person name="Wang Y.-X."/>
        </authorList>
    </citation>
    <scope>NUCLEOTIDE SEQUENCE [LARGE SCALE GENOMIC DNA]</scope>
    <source>
        <strain evidence="1 2">YIM MLB12</strain>
    </source>
</reference>
<evidence type="ECO:0000313" key="1">
    <source>
        <dbReference type="EMBL" id="THJ30953.1"/>
    </source>
</evidence>
<evidence type="ECO:0000313" key="2">
    <source>
        <dbReference type="Proteomes" id="UP000306236"/>
    </source>
</evidence>
<keyword evidence="2" id="KW-1185">Reference proteome</keyword>
<accession>A0A4S5BJ67</accession>
<proteinExistence type="predicted"/>